<evidence type="ECO:0000256" key="2">
    <source>
        <dbReference type="SAM" id="MobiDB-lite"/>
    </source>
</evidence>
<accession>M1VML3</accession>
<feature type="compositionally biased region" description="Polar residues" evidence="2">
    <location>
        <begin position="1159"/>
        <end position="1178"/>
    </location>
</feature>
<dbReference type="InterPro" id="IPR027482">
    <property type="entry name" value="Sec1-like_dom2"/>
</dbReference>
<dbReference type="GO" id="GO:0016192">
    <property type="term" value="P:vesicle-mediated transport"/>
    <property type="evidence" value="ECO:0007669"/>
    <property type="project" value="InterPro"/>
</dbReference>
<feature type="transmembrane region" description="Helical" evidence="3">
    <location>
        <begin position="434"/>
        <end position="458"/>
    </location>
</feature>
<dbReference type="Gramene" id="CMT347CT">
    <property type="protein sequence ID" value="CMT347CT"/>
    <property type="gene ID" value="CMT347C"/>
</dbReference>
<keyword evidence="3" id="KW-0472">Membrane</keyword>
<organism evidence="5 6">
    <name type="scientific">Cyanidioschyzon merolae (strain NIES-3377 / 10D)</name>
    <name type="common">Unicellular red alga</name>
    <dbReference type="NCBI Taxonomy" id="280699"/>
    <lineage>
        <taxon>Eukaryota</taxon>
        <taxon>Rhodophyta</taxon>
        <taxon>Bangiophyceae</taxon>
        <taxon>Cyanidiales</taxon>
        <taxon>Cyanidiaceae</taxon>
        <taxon>Cyanidioschyzon</taxon>
    </lineage>
</organism>
<feature type="chain" id="PRO_5004018595" evidence="4">
    <location>
        <begin position="40"/>
        <end position="1329"/>
    </location>
</feature>
<dbReference type="PANTHER" id="PTHR11679">
    <property type="entry name" value="VESICLE PROTEIN SORTING-ASSOCIATED"/>
    <property type="match status" value="1"/>
</dbReference>
<reference evidence="5 6" key="1">
    <citation type="journal article" date="2004" name="Nature">
        <title>Genome sequence of the ultrasmall unicellular red alga Cyanidioschyzon merolae 10D.</title>
        <authorList>
            <person name="Matsuzaki M."/>
            <person name="Misumi O."/>
            <person name="Shin-i T."/>
            <person name="Maruyama S."/>
            <person name="Takahara M."/>
            <person name="Miyagishima S."/>
            <person name="Mori T."/>
            <person name="Nishida K."/>
            <person name="Yagisawa F."/>
            <person name="Nishida K."/>
            <person name="Yoshida Y."/>
            <person name="Nishimura Y."/>
            <person name="Nakao S."/>
            <person name="Kobayashi T."/>
            <person name="Momoyama Y."/>
            <person name="Higashiyama T."/>
            <person name="Minoda A."/>
            <person name="Sano M."/>
            <person name="Nomoto H."/>
            <person name="Oishi K."/>
            <person name="Hayashi H."/>
            <person name="Ohta F."/>
            <person name="Nishizaka S."/>
            <person name="Haga S."/>
            <person name="Miura S."/>
            <person name="Morishita T."/>
            <person name="Kabeya Y."/>
            <person name="Terasawa K."/>
            <person name="Suzuki Y."/>
            <person name="Ishii Y."/>
            <person name="Asakawa S."/>
            <person name="Takano H."/>
            <person name="Ohta N."/>
            <person name="Kuroiwa H."/>
            <person name="Tanaka K."/>
            <person name="Shimizu N."/>
            <person name="Sugano S."/>
            <person name="Sato N."/>
            <person name="Nozaki H."/>
            <person name="Ogasawara N."/>
            <person name="Kohara Y."/>
            <person name="Kuroiwa T."/>
        </authorList>
    </citation>
    <scope>NUCLEOTIDE SEQUENCE [LARGE SCALE GENOMIC DNA]</scope>
    <source>
        <strain evidence="5 6">10D</strain>
    </source>
</reference>
<proteinExistence type="inferred from homology"/>
<evidence type="ECO:0000256" key="3">
    <source>
        <dbReference type="SAM" id="Phobius"/>
    </source>
</evidence>
<dbReference type="InterPro" id="IPR036045">
    <property type="entry name" value="Sec1-like_sf"/>
</dbReference>
<dbReference type="Pfam" id="PF00995">
    <property type="entry name" value="Sec1"/>
    <property type="match status" value="1"/>
</dbReference>
<keyword evidence="4" id="KW-0732">Signal</keyword>
<dbReference type="EMBL" id="AP006502">
    <property type="protein sequence ID" value="BAM83303.1"/>
    <property type="molecule type" value="Genomic_DNA"/>
</dbReference>
<evidence type="ECO:0000256" key="4">
    <source>
        <dbReference type="SAM" id="SignalP"/>
    </source>
</evidence>
<evidence type="ECO:0000313" key="6">
    <source>
        <dbReference type="Proteomes" id="UP000007014"/>
    </source>
</evidence>
<gene>
    <name evidence="5" type="ORF">CYME_CMT347C</name>
</gene>
<feature type="signal peptide" evidence="4">
    <location>
        <begin position="1"/>
        <end position="39"/>
    </location>
</feature>
<sequence length="1329" mass="144363">MFASVAALLSGARWRPWPRRYRWLCALVLVLALLGVSESVRGASPDWSKFRVSESGVIFGTDFSSCTAPICPIDTSVWKPVDQGSIGAPSFWIETDVDANGMRYESGAVLEQTKNIFSPNSAADPYAGTFLQYIGAGSETLTNYDIYVAINAAVNGLAGVMFRIQDSNNYYRFVWSNTEEPGVRASGAIQQLQVVANGSWNTIATAAHAQPYPLGDFVELHVRCDHARLQVFINGELSVETSDNTFSSGTWALYNARCPGIRYANVLVTAKSAGSDSVPTPLPFPIASGVRSAQATIAPLPAFRGESSRRVVFPLNFTGLMLSKFTTGVSQNITEALLRNPDIREALLSDPPLVLVDLRAGSVIATYAGVISASALDAWQTALNRFVCRGHLSNLTALGPVSCGADNVLAVDVQDPNEANAVTAGPAQGISTGAVAAIVAVLIVLALVFGVLLVWCLLRRRRQRRAGFEKKAHFGAAYGFQAADAAEKGTLSPTSLGSEAANEPRWGIPGGILSMDSLSPLMLSLPSFGSIDDSQKPFSIVQRVQRLLVALVHDQVEHFGQRDWLLVLDARTAVLLKYALGPNLAECFPSARICLLEQLPRCGNRELELPTIYILAPTGDWMTSVARYEAKRSAPVPVRLLLTRSPSAPLPRRHAISWADVDGSTVLLPIHVDFFPIEEQVVSIENREDVFGLLYGADAPETCAMRFQLMEELGHQIGTLLHGMGAGTFANEAPWIQIHTSPAASEQATCIARAAQTYAAVHLLPLFCPGLVAGRGALHLLLMDRAVDPVTPLLHVNTYRGMLLELNDAAGNARPQWPSEHDAVWRALRQYTLSDAVAKLQALAQPLLASSEPDSDNRVTHAECIDLDLASLKRALESLQAADPAQLELLSALRWHAKSLERCLQEQQQRNLLYLSALERCIVMGIKQDQGSRISSATMRRTVEKVLEADTYALSDKLRLLLVFLGCRDPHLVRELVQKIPGLDLQTQDSLIRTANAFLQRLRAAKWATRSARVRRRRRARVLVHESLGSLLLPETMASQILLQYMGAFDLQQRHEVAEGHDDSAVASDHEHKEPLGSPAAELFLSTLLVEPRAPSPAPEPHVTAPLAATTTMTTTTTPATQGHDMTHDAAVGMQLDAMPSQNTRKGIHSEDAHMMHSPGTTCNQSDEQRTAADTQTTPRVVQQVDRATPDVDVKRSARRSRLRIAEEAGMLAEALSPSSPPSSAQRNVRSQATVCEALDGTEALQQQQQDATETLPEDAGVHAALVDRLQRAAERYRNDRFLFVVLGGVTALEVEQIRGLATHLQIDVVIGGTSVLSPHQYLASIESL</sequence>
<dbReference type="eggNOG" id="KOG1300">
    <property type="taxonomic scope" value="Eukaryota"/>
</dbReference>
<dbReference type="Gene3D" id="3.40.50.1910">
    <property type="match status" value="2"/>
</dbReference>
<keyword evidence="6" id="KW-1185">Reference proteome</keyword>
<keyword evidence="3" id="KW-1133">Transmembrane helix</keyword>
<protein>
    <submittedName>
        <fullName evidence="5">Uncharacterized protein</fullName>
    </submittedName>
</protein>
<dbReference type="Gene3D" id="2.60.120.560">
    <property type="entry name" value="Exo-inulinase, domain 1"/>
    <property type="match status" value="1"/>
</dbReference>
<evidence type="ECO:0000313" key="5">
    <source>
        <dbReference type="EMBL" id="BAM83303.1"/>
    </source>
</evidence>
<dbReference type="STRING" id="280699.M1VML3"/>
<evidence type="ECO:0000256" key="1">
    <source>
        <dbReference type="ARBA" id="ARBA00009884"/>
    </source>
</evidence>
<dbReference type="SUPFAM" id="SSF56815">
    <property type="entry name" value="Sec1/munc18-like (SM) proteins"/>
    <property type="match status" value="2"/>
</dbReference>
<dbReference type="OrthoDB" id="2228at2759"/>
<dbReference type="GeneID" id="16998062"/>
<feature type="region of interest" description="Disordered" evidence="2">
    <location>
        <begin position="1152"/>
        <end position="1178"/>
    </location>
</feature>
<dbReference type="Proteomes" id="UP000007014">
    <property type="component" value="Chromosome 20"/>
</dbReference>
<name>M1VML3_CYAM1</name>
<comment type="similarity">
    <text evidence="1">Belongs to the STXBP/unc-18/SEC1 family.</text>
</comment>
<reference evidence="5 6" key="2">
    <citation type="journal article" date="2007" name="BMC Biol.">
        <title>A 100%-complete sequence reveals unusually simple genomic features in the hot-spring red alga Cyanidioschyzon merolae.</title>
        <authorList>
            <person name="Nozaki H."/>
            <person name="Takano H."/>
            <person name="Misumi O."/>
            <person name="Terasawa K."/>
            <person name="Matsuzaki M."/>
            <person name="Maruyama S."/>
            <person name="Nishida K."/>
            <person name="Yagisawa F."/>
            <person name="Yoshida Y."/>
            <person name="Fujiwara T."/>
            <person name="Takio S."/>
            <person name="Tamura K."/>
            <person name="Chung S.J."/>
            <person name="Nakamura S."/>
            <person name="Kuroiwa H."/>
            <person name="Tanaka K."/>
            <person name="Sato N."/>
            <person name="Kuroiwa T."/>
        </authorList>
    </citation>
    <scope>NUCLEOTIDE SEQUENCE [LARGE SCALE GENOMIC DNA]</scope>
    <source>
        <strain evidence="5 6">10D</strain>
    </source>
</reference>
<dbReference type="InterPro" id="IPR001619">
    <property type="entry name" value="Sec1-like"/>
</dbReference>
<dbReference type="RefSeq" id="XP_005539339.1">
    <property type="nucleotide sequence ID" value="XM_005539282.1"/>
</dbReference>
<dbReference type="HOGENOM" id="CLU_259234_0_0_1"/>
<keyword evidence="3" id="KW-0812">Transmembrane</keyword>
<dbReference type="KEGG" id="cme:CYME_CMT347C"/>